<protein>
    <recommendedName>
        <fullName evidence="2">SCP domain-containing protein</fullName>
    </recommendedName>
</protein>
<accession>A0ABN9XS67</accession>
<dbReference type="InterPro" id="IPR035940">
    <property type="entry name" value="CAP_sf"/>
</dbReference>
<feature type="domain" description="SCP" evidence="2">
    <location>
        <begin position="6"/>
        <end position="138"/>
    </location>
</feature>
<keyword evidence="4" id="KW-1185">Reference proteome</keyword>
<name>A0ABN9XS67_9DINO</name>
<dbReference type="PRINTS" id="PR00837">
    <property type="entry name" value="V5TPXLIKE"/>
</dbReference>
<dbReference type="InterPro" id="IPR001283">
    <property type="entry name" value="CRISP-related"/>
</dbReference>
<dbReference type="PROSITE" id="PS01009">
    <property type="entry name" value="CRISP_1"/>
    <property type="match status" value="1"/>
</dbReference>
<dbReference type="InterPro" id="IPR018244">
    <property type="entry name" value="Allrgn_V5/Tpx1_CS"/>
</dbReference>
<reference evidence="3" key="1">
    <citation type="submission" date="2023-10" db="EMBL/GenBank/DDBJ databases">
        <authorList>
            <person name="Chen Y."/>
            <person name="Shah S."/>
            <person name="Dougan E. K."/>
            <person name="Thang M."/>
            <person name="Chan C."/>
        </authorList>
    </citation>
    <scope>NUCLEOTIDE SEQUENCE [LARGE SCALE GENOMIC DNA]</scope>
</reference>
<dbReference type="InterPro" id="IPR014044">
    <property type="entry name" value="CAP_dom"/>
</dbReference>
<dbReference type="InterPro" id="IPR034113">
    <property type="entry name" value="SCP_GAPR1-like"/>
</dbReference>
<gene>
    <name evidence="3" type="ORF">PCOR1329_LOCUS79321</name>
</gene>
<feature type="compositionally biased region" description="Low complexity" evidence="1">
    <location>
        <begin position="153"/>
        <end position="194"/>
    </location>
</feature>
<comment type="caution">
    <text evidence="3">The sequence shown here is derived from an EMBL/GenBank/DDBJ whole genome shotgun (WGS) entry which is preliminary data.</text>
</comment>
<dbReference type="EMBL" id="CAUYUJ010021126">
    <property type="protein sequence ID" value="CAK0902833.1"/>
    <property type="molecule type" value="Genomic_DNA"/>
</dbReference>
<dbReference type="Pfam" id="PF00188">
    <property type="entry name" value="CAP"/>
    <property type="match status" value="1"/>
</dbReference>
<dbReference type="CDD" id="cd05382">
    <property type="entry name" value="CAP_GAPR1-like"/>
    <property type="match status" value="1"/>
</dbReference>
<proteinExistence type="predicted"/>
<evidence type="ECO:0000313" key="4">
    <source>
        <dbReference type="Proteomes" id="UP001189429"/>
    </source>
</evidence>
<dbReference type="PANTHER" id="PTHR10334">
    <property type="entry name" value="CYSTEINE-RICH SECRETORY PROTEIN-RELATED"/>
    <property type="match status" value="1"/>
</dbReference>
<feature type="region of interest" description="Disordered" evidence="1">
    <location>
        <begin position="153"/>
        <end position="214"/>
    </location>
</feature>
<dbReference type="SUPFAM" id="SSF55797">
    <property type="entry name" value="PR-1-like"/>
    <property type="match status" value="1"/>
</dbReference>
<sequence length="293" mass="30498">MAATQDWVAKTLKAHNDLRARHGAPPLQWSDECFRAAQVQASACQSRGALFHGSQQGRSGRHGQNAFFGSMPGADASDVVQMWYDEVAKYNFGRPGFAPGTGHFTQVVWAGSTHVGMARSADGRYVVANYFPAGNVTSPGCFQQNVMPAGTKAAAKPAGGASPAVSPSGASPGKASPGKASPERSGLGWLGRLGRPFRRNERPAPSSPGGGGRVLLGAGGAQAGRILHGTVKASGWTPEVLAALEGVPSPEARNTVQRGLAEGAAVTIERQAQSIAVTTEKAGMTRRWNMRWG</sequence>
<organism evidence="3 4">
    <name type="scientific">Prorocentrum cordatum</name>
    <dbReference type="NCBI Taxonomy" id="2364126"/>
    <lineage>
        <taxon>Eukaryota</taxon>
        <taxon>Sar</taxon>
        <taxon>Alveolata</taxon>
        <taxon>Dinophyceae</taxon>
        <taxon>Prorocentrales</taxon>
        <taxon>Prorocentraceae</taxon>
        <taxon>Prorocentrum</taxon>
    </lineage>
</organism>
<evidence type="ECO:0000313" key="3">
    <source>
        <dbReference type="EMBL" id="CAK0902833.1"/>
    </source>
</evidence>
<dbReference type="Proteomes" id="UP001189429">
    <property type="component" value="Unassembled WGS sequence"/>
</dbReference>
<evidence type="ECO:0000259" key="2">
    <source>
        <dbReference type="SMART" id="SM00198"/>
    </source>
</evidence>
<dbReference type="Gene3D" id="3.40.33.10">
    <property type="entry name" value="CAP"/>
    <property type="match status" value="1"/>
</dbReference>
<dbReference type="SMART" id="SM00198">
    <property type="entry name" value="SCP"/>
    <property type="match status" value="1"/>
</dbReference>
<evidence type="ECO:0000256" key="1">
    <source>
        <dbReference type="SAM" id="MobiDB-lite"/>
    </source>
</evidence>